<dbReference type="GO" id="GO:0005886">
    <property type="term" value="C:plasma membrane"/>
    <property type="evidence" value="ECO:0007669"/>
    <property type="project" value="TreeGrafter"/>
</dbReference>
<keyword evidence="6" id="KW-1185">Reference proteome</keyword>
<gene>
    <name evidence="5" type="ORF">EDD54_1379</name>
</gene>
<keyword evidence="3" id="KW-0175">Coiled coil</keyword>
<dbReference type="Pfam" id="PF00990">
    <property type="entry name" value="GGDEF"/>
    <property type="match status" value="1"/>
</dbReference>
<name>A0A4R6RLR8_9HYPH</name>
<dbReference type="EC" id="2.7.7.65" evidence="1"/>
<dbReference type="InterPro" id="IPR043128">
    <property type="entry name" value="Rev_trsase/Diguanyl_cyclase"/>
</dbReference>
<feature type="coiled-coil region" evidence="3">
    <location>
        <begin position="149"/>
        <end position="176"/>
    </location>
</feature>
<dbReference type="CDD" id="cd01949">
    <property type="entry name" value="GGDEF"/>
    <property type="match status" value="1"/>
</dbReference>
<dbReference type="OrthoDB" id="9812260at2"/>
<dbReference type="RefSeq" id="WP_126535397.1">
    <property type="nucleotide sequence ID" value="NZ_BSPM01000008.1"/>
</dbReference>
<evidence type="ECO:0000313" key="6">
    <source>
        <dbReference type="Proteomes" id="UP000294547"/>
    </source>
</evidence>
<dbReference type="SMART" id="SM00267">
    <property type="entry name" value="GGDEF"/>
    <property type="match status" value="1"/>
</dbReference>
<feature type="domain" description="GGDEF" evidence="4">
    <location>
        <begin position="207"/>
        <end position="342"/>
    </location>
</feature>
<dbReference type="InterPro" id="IPR029787">
    <property type="entry name" value="Nucleotide_cyclase"/>
</dbReference>
<evidence type="ECO:0000313" key="5">
    <source>
        <dbReference type="EMBL" id="TDP87484.1"/>
    </source>
</evidence>
<dbReference type="Gene3D" id="3.30.70.270">
    <property type="match status" value="1"/>
</dbReference>
<evidence type="ECO:0000256" key="1">
    <source>
        <dbReference type="ARBA" id="ARBA00012528"/>
    </source>
</evidence>
<dbReference type="PANTHER" id="PTHR45138">
    <property type="entry name" value="REGULATORY COMPONENTS OF SENSORY TRANSDUCTION SYSTEM"/>
    <property type="match status" value="1"/>
</dbReference>
<reference evidence="5 6" key="1">
    <citation type="submission" date="2019-03" db="EMBL/GenBank/DDBJ databases">
        <title>Genomic Encyclopedia of Type Strains, Phase IV (KMG-IV): sequencing the most valuable type-strain genomes for metagenomic binning, comparative biology and taxonomic classification.</title>
        <authorList>
            <person name="Goeker M."/>
        </authorList>
    </citation>
    <scope>NUCLEOTIDE SEQUENCE [LARGE SCALE GENOMIC DNA]</scope>
    <source>
        <strain evidence="5 6">DSM 102969</strain>
    </source>
</reference>
<dbReference type="FunFam" id="3.30.70.270:FF:000001">
    <property type="entry name" value="Diguanylate cyclase domain protein"/>
    <property type="match status" value="1"/>
</dbReference>
<dbReference type="InterPro" id="IPR000160">
    <property type="entry name" value="GGDEF_dom"/>
</dbReference>
<accession>A0A4R6RLR8</accession>
<dbReference type="GO" id="GO:1902201">
    <property type="term" value="P:negative regulation of bacterial-type flagellum-dependent cell motility"/>
    <property type="evidence" value="ECO:0007669"/>
    <property type="project" value="TreeGrafter"/>
</dbReference>
<dbReference type="SUPFAM" id="SSF55073">
    <property type="entry name" value="Nucleotide cyclase"/>
    <property type="match status" value="1"/>
</dbReference>
<sequence>MTQREEFQRTIGYGEAAIGQLRRNEIPAYPRNYELWYSYCAGFNHALNKAVNDILRARGTITPEEINAIYTRFLAPSRLGDRIEEVGGKISEEINAVVAAMEQTISSNARYRASLSASTTELSGATDAERIRAIVQALIVATEDTESTNRLLETQLADSRKQIADLQESLDAIRFESLTDELTTLANRKHFDQSIERAVEQARDSDDGFSLLLTDIDHFKTFNDTYGHQTGDQVLRLVGLATKQNVKSHDVACRYGGEEFAIVLPRTSLDAARTVADHIRVAVMSKELVKRSTGENLGYITISIGVSTYRRDDTVQSLIERADAALYLAKRTGRNRVCTERDLEVSDRRAPAGRVA</sequence>
<evidence type="ECO:0000256" key="2">
    <source>
        <dbReference type="ARBA" id="ARBA00034247"/>
    </source>
</evidence>
<comment type="caution">
    <text evidence="5">The sequence shown here is derived from an EMBL/GenBank/DDBJ whole genome shotgun (WGS) entry which is preliminary data.</text>
</comment>
<dbReference type="Proteomes" id="UP000294547">
    <property type="component" value="Unassembled WGS sequence"/>
</dbReference>
<dbReference type="InterPro" id="IPR050469">
    <property type="entry name" value="Diguanylate_Cyclase"/>
</dbReference>
<dbReference type="GO" id="GO:0052621">
    <property type="term" value="F:diguanylate cyclase activity"/>
    <property type="evidence" value="ECO:0007669"/>
    <property type="project" value="UniProtKB-EC"/>
</dbReference>
<dbReference type="PROSITE" id="PS50887">
    <property type="entry name" value="GGDEF"/>
    <property type="match status" value="1"/>
</dbReference>
<organism evidence="5 6">
    <name type="scientific">Oharaeibacter diazotrophicus</name>
    <dbReference type="NCBI Taxonomy" id="1920512"/>
    <lineage>
        <taxon>Bacteria</taxon>
        <taxon>Pseudomonadati</taxon>
        <taxon>Pseudomonadota</taxon>
        <taxon>Alphaproteobacteria</taxon>
        <taxon>Hyphomicrobiales</taxon>
        <taxon>Pleomorphomonadaceae</taxon>
        <taxon>Oharaeibacter</taxon>
    </lineage>
</organism>
<dbReference type="NCBIfam" id="TIGR00254">
    <property type="entry name" value="GGDEF"/>
    <property type="match status" value="1"/>
</dbReference>
<dbReference type="GO" id="GO:0043709">
    <property type="term" value="P:cell adhesion involved in single-species biofilm formation"/>
    <property type="evidence" value="ECO:0007669"/>
    <property type="project" value="TreeGrafter"/>
</dbReference>
<dbReference type="AlphaFoldDB" id="A0A4R6RLR8"/>
<dbReference type="EMBL" id="SNXY01000006">
    <property type="protein sequence ID" value="TDP87484.1"/>
    <property type="molecule type" value="Genomic_DNA"/>
</dbReference>
<dbReference type="PANTHER" id="PTHR45138:SF9">
    <property type="entry name" value="DIGUANYLATE CYCLASE DGCM-RELATED"/>
    <property type="match status" value="1"/>
</dbReference>
<comment type="catalytic activity">
    <reaction evidence="2">
        <text>2 GTP = 3',3'-c-di-GMP + 2 diphosphate</text>
        <dbReference type="Rhea" id="RHEA:24898"/>
        <dbReference type="ChEBI" id="CHEBI:33019"/>
        <dbReference type="ChEBI" id="CHEBI:37565"/>
        <dbReference type="ChEBI" id="CHEBI:58805"/>
        <dbReference type="EC" id="2.7.7.65"/>
    </reaction>
</comment>
<evidence type="ECO:0000256" key="3">
    <source>
        <dbReference type="SAM" id="Coils"/>
    </source>
</evidence>
<protein>
    <recommendedName>
        <fullName evidence="1">diguanylate cyclase</fullName>
        <ecNumber evidence="1">2.7.7.65</ecNumber>
    </recommendedName>
</protein>
<proteinExistence type="predicted"/>
<evidence type="ECO:0000259" key="4">
    <source>
        <dbReference type="PROSITE" id="PS50887"/>
    </source>
</evidence>